<comment type="function">
    <text evidence="1">Acetyltransferase enzyme. Acetylates histones, giving a specific tag for transcriptional activation.</text>
</comment>
<comment type="catalytic activity">
    <reaction evidence="17">
        <text>L-lysyl-[protein] + acetyl-CoA = N(6)-acetyl-L-lysyl-[protein] + CoA + H(+)</text>
        <dbReference type="Rhea" id="RHEA:45948"/>
        <dbReference type="Rhea" id="RHEA-COMP:9752"/>
        <dbReference type="Rhea" id="RHEA-COMP:10731"/>
        <dbReference type="ChEBI" id="CHEBI:15378"/>
        <dbReference type="ChEBI" id="CHEBI:29969"/>
        <dbReference type="ChEBI" id="CHEBI:57287"/>
        <dbReference type="ChEBI" id="CHEBI:57288"/>
        <dbReference type="ChEBI" id="CHEBI:61930"/>
        <dbReference type="EC" id="2.3.1.48"/>
    </reaction>
</comment>
<dbReference type="Pfam" id="PF06001">
    <property type="entry name" value="RING_CBP-p300"/>
    <property type="match status" value="1"/>
</dbReference>
<dbReference type="CDD" id="cd15802">
    <property type="entry name" value="RING_CBP-p300"/>
    <property type="match status" value="1"/>
</dbReference>
<evidence type="ECO:0000256" key="2">
    <source>
        <dbReference type="ARBA" id="ARBA00004123"/>
    </source>
</evidence>
<keyword evidence="30" id="KW-1185">Reference proteome</keyword>
<sequence length="2546" mass="282246">MADGSPPSKRPKTSDIFMELEQELPEELLCGVPSSMSSTMSNGTLVSSAGSAPTSSVSSQSAPLSTNAVSSSIMPAPSQLATQPSHPTNVQPQNKQLAQLLQSGRNSPKYSSSTPSPGNAGTNSPHAQRQPLPSPASISMQSPTAAANINNIRSPGNSAMPTPMARPGGNMRTTPSPRVQPSLAMSSAVNSPLINTCMVATPVFNRNISTPQQINQPNGLNQTLPSQTVQQGGPITNGPIPRPQMPVQNLNVMQQPGGMSLASSGMQANFRNQNPTNIKSAMQFQRQPNMQANLRMPNNSSNFVNIVSNNNNTMVVGSQAQQVNIPGITPSIPNVGGVIGNQVDPMQQQQRQMIYNTKPVGMQFNPMQQVANVSGNQTNMMQGQTNISNMNINMTQVQQGQNNQLIMQQQQPQQQGRPAVNSAMQPSVTTGVQQIPQAGNRMSSSTTISGNTTVDPEKRRLIQHQLFLLLHAHKCLKSQSAGEPATCAIPHCHTMKNVLRHMNICTEGKQCQIPHCASSRQIIAHWKQCRRDDCSVCLPLKQQQNNNNPSINAEQKPQIMNNAGGSSVAPNTGPMTRAPLIANNAVVDPNANKIPPQRPSSNVLGMVDQGAMEMQKPMMPLDKDKIQDLLGLNTAWKPSTDMSPFVNSQNPSNSIQDHSMNSMNVVGADLAIAAPRVAHEWHNDVKEELRNYLVQKLVQNIFPTPEKISMADMRMKKLLSFARKVEMTMYEQASSREEYYHLLAEKIYKIKKELEEKRQKNTATPNGPIMLPNQTHQGQQFVNKFASSQQRMVTPGMIRTNMSSNNQAGQMLGPGQVPGSIANSMNFQAPPTNTMNGTPNELSGTIQQMLQAREEMQRAPMSSPDQISSSPMTSMYNNNVQGAGFQKVNQPGDMSVASSFNQNSMPVAHSASNKGLPGNMNMVSNQNNLFQSGGVQPQMQNDISKLQGNMVDGFMQQQQGTRTDIGLTQNNNSSSLFSPSQVSQQMQQPQSNKPLNGNFAQGTIGALGMATTLSTVTTTVASSVGSTSIMTSDGRQFSGKPTVSASPAQNNSFDVHKMSTEGVMGKPSTIQVKNEPGTTATSYLHGQTPSQDSVCKTEPMELNNNGFPSSNKEISTPSITTSIANSETNSSLVPSKTKPVQPTPKVPKPEKVFQRDELIGALMPVVEKLFKQDPDSHPFRYPVDAERLNIPDYYDIVKKPIDLSTIRKNLETDVYREPWQFIDDIWLMFQNAWLYNRKTSRVYKYCTRLKEIFEQEIDPVMQVLGYCCGRKLEFMPMTLCCYGKTLCTISTGAVYYEYENSTPKYGLLSDRYDFCEKCFNEIQGDMVPISDEPGQGCNSIPKSHFQKKKNDILDPEPFVQCDECGRKLHTICVLYNPQIWPEGFVCDGCHRSRNTQRKPNRFMASKLPHNKLSEHIETRVNNYLKRNDANNEAGYIHIRTVYSGEKNVEVKPGMKSKFVDSKEMPESFPYKAKAFFAFEELDGVDICFFGVHVQEYGSDAPQPNTRRVYLSYLDSVHFFRPRHLRTAVYHEILIGYFEYCKNLGYEFAHIWACPPSEGDDYVFHCHPPEQKIPKPKRLQDWYRKMLDKAIVDQVVLEYNDIFKQAKDDRLQSARELPYFEGDFWPNVLEESIKELEQEEEDRKQAEANEQAAAEEAACQARLLKFTPLQSELKQGPTNAKHGKKQKTKKASSKKSSQRSAKKKLPQVSNDLSDKLYQIMEKHKEVFFVIRLQAAETISKLGSTTDPDPPMTCDLMDGRDQFLTLAREKHYEFSSLRRTKWSTMAMLVDLHMQGQDKFVYTCNNCRNSVETRYHCTVCEDFDLCNRCYRRIGHEHKMEQIGLGLDVDSPGAAGNGSRPDMRRQSVQRCISSLVHACQCRNANCSSPACARMKKVVSHAKTCKRKTNGACPICKQLIALCLYHAKFCQEAKCPVPFCFNLKNKIKQQESQHRRQQSLMMRRRMANMNMMSSNAVSSQGGPNTPGKPNTPAQPGTPQQEQQPATPKSNHIVGPGTPGSVQPAGPGTPNSGQAAGMMKPLPTNPIMSAHGGKGMPTQTMVQQPGRPHSNLGMMNTMTSPMASPHSSQMHMQQQTQQQMVTVGQQMNIVSPPGQNLRTTQITYRQQAPPQMAVFAAKQAEEVARQQANTGPRPTMPVQQFPRQPNQSVVQRTGMMASQNQWSNQPRTVHDPSNFNMRQQGISSNINVSSNNPQLGMRNITPTQNILNTGGAGAGKNNEQIKKFINQHPQLAAQVIRQSRQTMQRGMMQTNAIGRPTSLQQSQQISHPMGMNQQAQGNMTMQMQQQMQPNQINMQQSMQWRQIPQQQQQQSQQFQQPAPPYSQAIANHPRLMSSTVTANQNMSINQIRMRQPQQMRVQRVQNSNMAGQMMTNQMSQGMQSPGMSMGQTSMMGQQGMMAQNVGNQHQNMNSVNIQGVNQSPGMAQNRVPQMSPQMSTVGNNARTTPGLPGQVQMVNPAASMLQNNMVVNSMDQQFNTSNQSNMMPGNFQARTMGSMGNQMQGMTFTTNNSNQMGPGQGLIGTDSLEKFVTNNE</sequence>
<evidence type="ECO:0000259" key="26">
    <source>
        <dbReference type="PROSITE" id="PS50135"/>
    </source>
</evidence>
<evidence type="ECO:0000313" key="29">
    <source>
        <dbReference type="EMBL" id="CAK8683675.1"/>
    </source>
</evidence>
<keyword evidence="6 19" id="KW-0479">Metal-binding</keyword>
<dbReference type="SMART" id="SM01250">
    <property type="entry name" value="KAT11"/>
    <property type="match status" value="1"/>
</dbReference>
<keyword evidence="12 18" id="KW-0103">Bromodomain</keyword>
<feature type="zinc finger region" description="TAZ-type" evidence="19">
    <location>
        <begin position="455"/>
        <end position="540"/>
    </location>
</feature>
<feature type="compositionally biased region" description="Polar residues" evidence="22">
    <location>
        <begin position="34"/>
        <end position="44"/>
    </location>
</feature>
<feature type="domain" description="ZZ-type" evidence="26">
    <location>
        <begin position="1796"/>
        <end position="1844"/>
    </location>
</feature>
<dbReference type="PROSITE" id="PS51727">
    <property type="entry name" value="CBP_P300_HAT"/>
    <property type="match status" value="1"/>
</dbReference>
<dbReference type="InterPro" id="IPR011011">
    <property type="entry name" value="Znf_FYVE_PHD"/>
</dbReference>
<feature type="compositionally biased region" description="Polar residues" evidence="22">
    <location>
        <begin position="67"/>
        <end position="127"/>
    </location>
</feature>
<dbReference type="InterPro" id="IPR031162">
    <property type="entry name" value="CBP_P300_HAT"/>
</dbReference>
<evidence type="ECO:0000259" key="25">
    <source>
        <dbReference type="PROSITE" id="PS50134"/>
    </source>
</evidence>
<keyword evidence="16" id="KW-0012">Acyltransferase</keyword>
<evidence type="ECO:0000256" key="6">
    <source>
        <dbReference type="ARBA" id="ARBA00022723"/>
    </source>
</evidence>
<feature type="domain" description="TAZ-type" evidence="25">
    <location>
        <begin position="455"/>
        <end position="540"/>
    </location>
</feature>
<dbReference type="PANTHER" id="PTHR13808">
    <property type="entry name" value="CBP/P300-RELATED"/>
    <property type="match status" value="1"/>
</dbReference>
<feature type="region of interest" description="Disordered" evidence="22">
    <location>
        <begin position="1125"/>
        <end position="1148"/>
    </location>
</feature>
<dbReference type="SMART" id="SM00291">
    <property type="entry name" value="ZnF_ZZ"/>
    <property type="match status" value="1"/>
</dbReference>
<dbReference type="PROSITE" id="PS50952">
    <property type="entry name" value="KIX"/>
    <property type="match status" value="1"/>
</dbReference>
<dbReference type="SMART" id="SM00551">
    <property type="entry name" value="ZnF_TAZ"/>
    <property type="match status" value="2"/>
</dbReference>
<dbReference type="SUPFAM" id="SSF57903">
    <property type="entry name" value="FYVE/PHD zinc finger"/>
    <property type="match status" value="1"/>
</dbReference>
<dbReference type="Pfam" id="PF00569">
    <property type="entry name" value="ZZ"/>
    <property type="match status" value="1"/>
</dbReference>
<keyword evidence="13" id="KW-0010">Activator</keyword>
<gene>
    <name evidence="29" type="ORF">CVLEPA_LOCUS14720</name>
</gene>
<protein>
    <recommendedName>
        <fullName evidence="3">histone acetyltransferase</fullName>
        <ecNumber evidence="3">2.3.1.48</ecNumber>
    </recommendedName>
</protein>
<dbReference type="Pfam" id="PF02135">
    <property type="entry name" value="zf-TAZ"/>
    <property type="match status" value="2"/>
</dbReference>
<evidence type="ECO:0000256" key="13">
    <source>
        <dbReference type="ARBA" id="ARBA00023159"/>
    </source>
</evidence>
<dbReference type="Gene3D" id="1.20.1020.10">
    <property type="entry name" value="TAZ domain"/>
    <property type="match status" value="2"/>
</dbReference>
<dbReference type="PROSITE" id="PS01357">
    <property type="entry name" value="ZF_ZZ_1"/>
    <property type="match status" value="1"/>
</dbReference>
<dbReference type="Pfam" id="PF00439">
    <property type="entry name" value="Bromodomain"/>
    <property type="match status" value="1"/>
</dbReference>
<dbReference type="Gene3D" id="3.30.40.10">
    <property type="entry name" value="Zinc/RING finger domain, C3HC4 (zinc finger)"/>
    <property type="match status" value="1"/>
</dbReference>
<feature type="region of interest" description="Disordered" evidence="22">
    <location>
        <begin position="30"/>
        <end position="181"/>
    </location>
</feature>
<feature type="region of interest" description="Disordered" evidence="22">
    <location>
        <begin position="1669"/>
        <end position="1706"/>
    </location>
</feature>
<dbReference type="InterPro" id="IPR018359">
    <property type="entry name" value="Bromodomain_CS"/>
</dbReference>
<feature type="domain" description="CBP/p300-type HAT" evidence="28">
    <location>
        <begin position="1401"/>
        <end position="1794"/>
    </location>
</feature>
<dbReference type="SMART" id="SM00297">
    <property type="entry name" value="BROMO"/>
    <property type="match status" value="1"/>
</dbReference>
<dbReference type="Gene3D" id="1.10.246.20">
    <property type="entry name" value="Coactivator CBP, KIX domain"/>
    <property type="match status" value="1"/>
</dbReference>
<dbReference type="Gene3D" id="2.10.110.40">
    <property type="match status" value="1"/>
</dbReference>
<dbReference type="InterPro" id="IPR001487">
    <property type="entry name" value="Bromodomain"/>
</dbReference>
<evidence type="ECO:0000256" key="7">
    <source>
        <dbReference type="ARBA" id="ARBA00022737"/>
    </source>
</evidence>
<dbReference type="InterPro" id="IPR036427">
    <property type="entry name" value="Bromodomain-like_sf"/>
</dbReference>
<evidence type="ECO:0000256" key="22">
    <source>
        <dbReference type="SAM" id="MobiDB-lite"/>
    </source>
</evidence>
<evidence type="ECO:0000256" key="8">
    <source>
        <dbReference type="ARBA" id="ARBA00022771"/>
    </source>
</evidence>
<dbReference type="InterPro" id="IPR003101">
    <property type="entry name" value="KIX_dom"/>
</dbReference>
<feature type="domain" description="TAZ-type" evidence="25">
    <location>
        <begin position="1857"/>
        <end position="1938"/>
    </location>
</feature>
<feature type="compositionally biased region" description="Low complexity" evidence="22">
    <location>
        <begin position="45"/>
        <end position="66"/>
    </location>
</feature>
<dbReference type="Pfam" id="PF02172">
    <property type="entry name" value="KIX"/>
    <property type="match status" value="1"/>
</dbReference>
<dbReference type="CDD" id="cd15557">
    <property type="entry name" value="PHD_CBP_p300"/>
    <property type="match status" value="1"/>
</dbReference>
<dbReference type="PROSITE" id="PS50135">
    <property type="entry name" value="ZF_ZZ_2"/>
    <property type="match status" value="1"/>
</dbReference>
<dbReference type="EMBL" id="CAWYQH010000097">
    <property type="protein sequence ID" value="CAK8683675.1"/>
    <property type="molecule type" value="Genomic_DNA"/>
</dbReference>
<proteinExistence type="predicted"/>
<keyword evidence="8 20" id="KW-0863">Zinc-finger</keyword>
<dbReference type="InterPro" id="IPR038547">
    <property type="entry name" value="RING_CBP-p300_sf"/>
</dbReference>
<keyword evidence="7" id="KW-0677">Repeat</keyword>
<dbReference type="InterPro" id="IPR010303">
    <property type="entry name" value="RING_CBP-p300"/>
</dbReference>
<keyword evidence="5" id="KW-0808">Transferase</keyword>
<feature type="compositionally biased region" description="Basic residues" evidence="22">
    <location>
        <begin position="1680"/>
        <end position="1704"/>
    </location>
</feature>
<dbReference type="EC" id="2.3.1.48" evidence="3"/>
<evidence type="ECO:0000256" key="15">
    <source>
        <dbReference type="ARBA" id="ARBA00023242"/>
    </source>
</evidence>
<dbReference type="SUPFAM" id="SSF47370">
    <property type="entry name" value="Bromodomain"/>
    <property type="match status" value="1"/>
</dbReference>
<dbReference type="CDD" id="cd02337">
    <property type="entry name" value="ZZ_CBP"/>
    <property type="match status" value="1"/>
</dbReference>
<keyword evidence="4" id="KW-0488">Methylation</keyword>
<accession>A0ABP0FVN8</accession>
<keyword evidence="15" id="KW-0539">Nucleus</keyword>
<dbReference type="InterPro" id="IPR036529">
    <property type="entry name" value="KIX_dom_sf"/>
</dbReference>
<dbReference type="InterPro" id="IPR019787">
    <property type="entry name" value="Znf_PHD-finger"/>
</dbReference>
<comment type="subcellular location">
    <subcellularLocation>
        <location evidence="2">Nucleus</location>
    </subcellularLocation>
</comment>
<evidence type="ECO:0000256" key="10">
    <source>
        <dbReference type="ARBA" id="ARBA00022853"/>
    </source>
</evidence>
<organism evidence="29 30">
    <name type="scientific">Clavelina lepadiformis</name>
    <name type="common">Light-bulb sea squirt</name>
    <name type="synonym">Ascidia lepadiformis</name>
    <dbReference type="NCBI Taxonomy" id="159417"/>
    <lineage>
        <taxon>Eukaryota</taxon>
        <taxon>Metazoa</taxon>
        <taxon>Chordata</taxon>
        <taxon>Tunicata</taxon>
        <taxon>Ascidiacea</taxon>
        <taxon>Aplousobranchia</taxon>
        <taxon>Clavelinidae</taxon>
        <taxon>Clavelina</taxon>
    </lineage>
</organism>
<dbReference type="PROSITE" id="PS50016">
    <property type="entry name" value="ZF_PHD_2"/>
    <property type="match status" value="1"/>
</dbReference>
<dbReference type="Gene3D" id="3.30.60.90">
    <property type="match status" value="1"/>
</dbReference>
<dbReference type="PROSITE" id="PS00633">
    <property type="entry name" value="BROMODOMAIN_1"/>
    <property type="match status" value="1"/>
</dbReference>
<keyword evidence="21" id="KW-0175">Coiled coil</keyword>
<feature type="compositionally biased region" description="Polar residues" evidence="22">
    <location>
        <begin position="136"/>
        <end position="160"/>
    </location>
</feature>
<feature type="region of interest" description="Disordered" evidence="22">
    <location>
        <begin position="1969"/>
        <end position="2039"/>
    </location>
</feature>
<comment type="caution">
    <text evidence="29">The sequence shown here is derived from an EMBL/GenBank/DDBJ whole genome shotgun (WGS) entry which is preliminary data.</text>
</comment>
<feature type="region of interest" description="Disordered" evidence="22">
    <location>
        <begin position="2294"/>
        <end position="2337"/>
    </location>
</feature>
<dbReference type="InterPro" id="IPR013083">
    <property type="entry name" value="Znf_RING/FYVE/PHD"/>
</dbReference>
<dbReference type="Gene3D" id="1.20.920.10">
    <property type="entry name" value="Bromodomain-like"/>
    <property type="match status" value="1"/>
</dbReference>
<evidence type="ECO:0000259" key="27">
    <source>
        <dbReference type="PROSITE" id="PS50952"/>
    </source>
</evidence>
<dbReference type="PROSITE" id="PS50134">
    <property type="entry name" value="ZF_TAZ"/>
    <property type="match status" value="2"/>
</dbReference>
<dbReference type="PANTHER" id="PTHR13808:SF1">
    <property type="entry name" value="HISTONE ACETYLTRANSFERASE"/>
    <property type="match status" value="1"/>
</dbReference>
<evidence type="ECO:0000256" key="11">
    <source>
        <dbReference type="ARBA" id="ARBA00023015"/>
    </source>
</evidence>
<dbReference type="InterPro" id="IPR000197">
    <property type="entry name" value="Znf_TAZ"/>
</dbReference>
<evidence type="ECO:0000256" key="18">
    <source>
        <dbReference type="PROSITE-ProRule" id="PRU00035"/>
    </source>
</evidence>
<feature type="coiled-coil region" evidence="21">
    <location>
        <begin position="1628"/>
        <end position="1656"/>
    </location>
</feature>
<keyword evidence="9 19" id="KW-0862">Zinc</keyword>
<evidence type="ECO:0000256" key="12">
    <source>
        <dbReference type="ARBA" id="ARBA00023117"/>
    </source>
</evidence>
<evidence type="ECO:0000256" key="21">
    <source>
        <dbReference type="SAM" id="Coils"/>
    </source>
</evidence>
<dbReference type="Pfam" id="PF08214">
    <property type="entry name" value="HAT_KAT11"/>
    <property type="match status" value="1"/>
</dbReference>
<dbReference type="PROSITE" id="PS50014">
    <property type="entry name" value="BROMODOMAIN_2"/>
    <property type="match status" value="1"/>
</dbReference>
<evidence type="ECO:0000256" key="20">
    <source>
        <dbReference type="PROSITE-ProRule" id="PRU00228"/>
    </source>
</evidence>
<evidence type="ECO:0000313" key="30">
    <source>
        <dbReference type="Proteomes" id="UP001642483"/>
    </source>
</evidence>
<dbReference type="SUPFAM" id="SSF57933">
    <property type="entry name" value="TAZ domain"/>
    <property type="match status" value="2"/>
</dbReference>
<feature type="compositionally biased region" description="Polar residues" evidence="22">
    <location>
        <begin position="171"/>
        <end position="181"/>
    </location>
</feature>
<evidence type="ECO:0000256" key="9">
    <source>
        <dbReference type="ARBA" id="ARBA00022833"/>
    </source>
</evidence>
<evidence type="ECO:0000256" key="17">
    <source>
        <dbReference type="ARBA" id="ARBA00048017"/>
    </source>
</evidence>
<dbReference type="Pfam" id="PF23570">
    <property type="entry name" value="PHD_P300"/>
    <property type="match status" value="1"/>
</dbReference>
<evidence type="ECO:0000256" key="5">
    <source>
        <dbReference type="ARBA" id="ARBA00022679"/>
    </source>
</evidence>
<feature type="compositionally biased region" description="Low complexity" evidence="22">
    <location>
        <begin position="2294"/>
        <end position="2330"/>
    </location>
</feature>
<keyword evidence="10" id="KW-0156">Chromatin regulator</keyword>
<evidence type="ECO:0000259" key="24">
    <source>
        <dbReference type="PROSITE" id="PS50016"/>
    </source>
</evidence>
<reference evidence="29 30" key="1">
    <citation type="submission" date="2024-02" db="EMBL/GenBank/DDBJ databases">
        <authorList>
            <person name="Daric V."/>
            <person name="Darras S."/>
        </authorList>
    </citation>
    <scope>NUCLEOTIDE SEQUENCE [LARGE SCALE GENOMIC DNA]</scope>
</reference>
<evidence type="ECO:0000256" key="1">
    <source>
        <dbReference type="ARBA" id="ARBA00002581"/>
    </source>
</evidence>
<keyword evidence="14" id="KW-0804">Transcription</keyword>
<keyword evidence="11" id="KW-0805">Transcription regulation</keyword>
<dbReference type="SUPFAM" id="SSF57850">
    <property type="entry name" value="RING/U-box"/>
    <property type="match status" value="1"/>
</dbReference>
<evidence type="ECO:0000259" key="23">
    <source>
        <dbReference type="PROSITE" id="PS50014"/>
    </source>
</evidence>
<feature type="compositionally biased region" description="Polar residues" evidence="22">
    <location>
        <begin position="1988"/>
        <end position="2004"/>
    </location>
</feature>
<dbReference type="SUPFAM" id="SSF47040">
    <property type="entry name" value="Kix domain of CBP (creb binding protein)"/>
    <property type="match status" value="1"/>
</dbReference>
<feature type="domain" description="Bromo" evidence="23">
    <location>
        <begin position="1171"/>
        <end position="1243"/>
    </location>
</feature>
<evidence type="ECO:0000256" key="4">
    <source>
        <dbReference type="ARBA" id="ARBA00022481"/>
    </source>
</evidence>
<feature type="zinc finger region" description="TAZ-type" evidence="19">
    <location>
        <begin position="1857"/>
        <end position="1938"/>
    </location>
</feature>
<dbReference type="Proteomes" id="UP001642483">
    <property type="component" value="Unassembled WGS sequence"/>
</dbReference>
<dbReference type="PRINTS" id="PR00503">
    <property type="entry name" value="BROMODOMAIN"/>
</dbReference>
<dbReference type="CDD" id="cd05495">
    <property type="entry name" value="Bromo_cbp_like"/>
    <property type="match status" value="1"/>
</dbReference>
<dbReference type="InterPro" id="IPR000433">
    <property type="entry name" value="Znf_ZZ"/>
</dbReference>
<dbReference type="InterPro" id="IPR035898">
    <property type="entry name" value="TAZ_dom_sf"/>
</dbReference>
<feature type="domain" description="KIX" evidence="27">
    <location>
        <begin position="676"/>
        <end position="755"/>
    </location>
</feature>
<evidence type="ECO:0000256" key="16">
    <source>
        <dbReference type="ARBA" id="ARBA00023315"/>
    </source>
</evidence>
<name>A0ABP0FVN8_CLALP</name>
<evidence type="ECO:0000259" key="28">
    <source>
        <dbReference type="PROSITE" id="PS51727"/>
    </source>
</evidence>
<dbReference type="InterPro" id="IPR043145">
    <property type="entry name" value="Znf_ZZ_sf"/>
</dbReference>
<evidence type="ECO:0000256" key="14">
    <source>
        <dbReference type="ARBA" id="ARBA00023163"/>
    </source>
</evidence>
<evidence type="ECO:0000256" key="3">
    <source>
        <dbReference type="ARBA" id="ARBA00013184"/>
    </source>
</evidence>
<feature type="compositionally biased region" description="Low complexity" evidence="22">
    <location>
        <begin position="1969"/>
        <end position="1986"/>
    </location>
</feature>
<evidence type="ECO:0000256" key="19">
    <source>
        <dbReference type="PROSITE-ProRule" id="PRU00203"/>
    </source>
</evidence>
<dbReference type="InterPro" id="IPR056484">
    <property type="entry name" value="PHD_P300"/>
</dbReference>
<dbReference type="InterPro" id="IPR013178">
    <property type="entry name" value="Histone_AcTrfase_Rtt109/CBP"/>
</dbReference>
<feature type="domain" description="PHD-type" evidence="24">
    <location>
        <begin position="1312"/>
        <end position="1392"/>
    </location>
</feature>